<sequence length="467" mass="51742">MKAKIQLSVRALVEYAHRGGDIESGFRTAAALTEGTKAHQRVQKGYGEGDEREVYVSKEIVMDDLLFVVDGRCDGLLAEDGEVVVDEIKSTSGRLPEGEAETYPVHWAQARCYAAIIAGDRGLAAVTVQLTYVQVQSEGERRFRQRWTREELARFLDEMLRAYYASALQQAEHAEARDASVKALPFPFEAYRSGQRKLAGAVYQSIADGHKLFAKAPTGIGKTMSTIFPAVKAIGEGVLQRVLYLTAKTSARVAAESAFALLREKGLRLQSVTLTAKEKICFQEEVRCGKEHCPFADGYYDRINEALLDLRGNETLITREVVEAYARKHRVCPFEFSLDAAYGADAIIGDYNHAFDPRVNLKRMFDEQKRRTAVLVDEAHNLVDRARDMYSAELFKSAFLDVQRATKGALPGVHRAAKAVNEHLLAQRKRIGERQREAVAELPEALVALAEAFVAEAERALAGQGGA</sequence>
<protein>
    <submittedName>
        <fullName evidence="6">ATP-dependent DNA helicase</fullName>
    </submittedName>
</protein>
<name>A0ABS3WJA5_9BACL</name>
<dbReference type="PANTHER" id="PTHR11472:SF34">
    <property type="entry name" value="REGULATOR OF TELOMERE ELONGATION HELICASE 1"/>
    <property type="match status" value="1"/>
</dbReference>
<organism evidence="6 7">
    <name type="scientific">Paenibacillus artemisiicola</name>
    <dbReference type="NCBI Taxonomy" id="1172618"/>
    <lineage>
        <taxon>Bacteria</taxon>
        <taxon>Bacillati</taxon>
        <taxon>Bacillota</taxon>
        <taxon>Bacilli</taxon>
        <taxon>Bacillales</taxon>
        <taxon>Paenibacillaceae</taxon>
        <taxon>Paenibacillus</taxon>
    </lineage>
</organism>
<dbReference type="InterPro" id="IPR045028">
    <property type="entry name" value="DinG/Rad3-like"/>
</dbReference>
<dbReference type="PROSITE" id="PS51193">
    <property type="entry name" value="HELICASE_ATP_BIND_2"/>
    <property type="match status" value="1"/>
</dbReference>
<dbReference type="Proteomes" id="UP000670947">
    <property type="component" value="Unassembled WGS sequence"/>
</dbReference>
<evidence type="ECO:0000256" key="4">
    <source>
        <dbReference type="ARBA" id="ARBA00038058"/>
    </source>
</evidence>
<dbReference type="SMART" id="SM00488">
    <property type="entry name" value="DEXDc2"/>
    <property type="match status" value="1"/>
</dbReference>
<evidence type="ECO:0000259" key="5">
    <source>
        <dbReference type="PROSITE" id="PS51193"/>
    </source>
</evidence>
<dbReference type="GO" id="GO:0004386">
    <property type="term" value="F:helicase activity"/>
    <property type="evidence" value="ECO:0007669"/>
    <property type="project" value="UniProtKB-KW"/>
</dbReference>
<evidence type="ECO:0000256" key="2">
    <source>
        <dbReference type="ARBA" id="ARBA00022801"/>
    </source>
</evidence>
<reference evidence="6 7" key="1">
    <citation type="submission" date="2021-03" db="EMBL/GenBank/DDBJ databases">
        <title>Paenibacillus artemisicola MWE-103 whole genome sequence.</title>
        <authorList>
            <person name="Ham Y.J."/>
        </authorList>
    </citation>
    <scope>NUCLEOTIDE SEQUENCE [LARGE SCALE GENOMIC DNA]</scope>
    <source>
        <strain evidence="6 7">MWE-103</strain>
    </source>
</reference>
<evidence type="ECO:0000256" key="3">
    <source>
        <dbReference type="ARBA" id="ARBA00022840"/>
    </source>
</evidence>
<proteinExistence type="inferred from homology"/>
<evidence type="ECO:0000313" key="6">
    <source>
        <dbReference type="EMBL" id="MBO7748392.1"/>
    </source>
</evidence>
<keyword evidence="2" id="KW-0378">Hydrolase</keyword>
<feature type="non-terminal residue" evidence="6">
    <location>
        <position position="467"/>
    </location>
</feature>
<comment type="similarity">
    <text evidence="4">Belongs to the helicase family. DinG subfamily.</text>
</comment>
<dbReference type="InterPro" id="IPR010614">
    <property type="entry name" value="RAD3-like_helicase_DEAD"/>
</dbReference>
<dbReference type="InterPro" id="IPR027417">
    <property type="entry name" value="P-loop_NTPase"/>
</dbReference>
<comment type="caution">
    <text evidence="6">The sequence shown here is derived from an EMBL/GenBank/DDBJ whole genome shotgun (WGS) entry which is preliminary data.</text>
</comment>
<feature type="domain" description="Helicase ATP-binding" evidence="5">
    <location>
        <begin position="181"/>
        <end position="447"/>
    </location>
</feature>
<evidence type="ECO:0000313" key="7">
    <source>
        <dbReference type="Proteomes" id="UP000670947"/>
    </source>
</evidence>
<dbReference type="SUPFAM" id="SSF52540">
    <property type="entry name" value="P-loop containing nucleoside triphosphate hydrolases"/>
    <property type="match status" value="1"/>
</dbReference>
<evidence type="ECO:0000256" key="1">
    <source>
        <dbReference type="ARBA" id="ARBA00022741"/>
    </source>
</evidence>
<dbReference type="Gene3D" id="3.90.320.10">
    <property type="match status" value="1"/>
</dbReference>
<keyword evidence="3" id="KW-0067">ATP-binding</keyword>
<accession>A0ABS3WJA5</accession>
<dbReference type="Gene3D" id="3.40.50.300">
    <property type="entry name" value="P-loop containing nucleotide triphosphate hydrolases"/>
    <property type="match status" value="1"/>
</dbReference>
<dbReference type="Pfam" id="PF06733">
    <property type="entry name" value="DEAD_2"/>
    <property type="match status" value="1"/>
</dbReference>
<keyword evidence="1" id="KW-0547">Nucleotide-binding</keyword>
<dbReference type="EMBL" id="JAGGDJ010000055">
    <property type="protein sequence ID" value="MBO7748392.1"/>
    <property type="molecule type" value="Genomic_DNA"/>
</dbReference>
<keyword evidence="6" id="KW-0347">Helicase</keyword>
<gene>
    <name evidence="6" type="ORF">I8J29_29825</name>
</gene>
<dbReference type="InterPro" id="IPR011604">
    <property type="entry name" value="PDDEXK-like_dom_sf"/>
</dbReference>
<keyword evidence="7" id="KW-1185">Reference proteome</keyword>
<dbReference type="InterPro" id="IPR006554">
    <property type="entry name" value="Helicase-like_DEXD_c2"/>
</dbReference>
<dbReference type="InterPro" id="IPR014013">
    <property type="entry name" value="Helic_SF1/SF2_ATP-bd_DinG/Rad3"/>
</dbReference>
<dbReference type="PANTHER" id="PTHR11472">
    <property type="entry name" value="DNA REPAIR DEAD HELICASE RAD3/XP-D SUBFAMILY MEMBER"/>
    <property type="match status" value="1"/>
</dbReference>